<dbReference type="EMBL" id="CP008956">
    <property type="protein sequence ID" value="QJQ02222.1"/>
    <property type="molecule type" value="Genomic_DNA"/>
</dbReference>
<organism evidence="1 2">
    <name type="scientific">Herbaspirillum rubrisubalbicans Os34</name>
    <dbReference type="NCBI Taxonomy" id="1235827"/>
    <lineage>
        <taxon>Bacteria</taxon>
        <taxon>Pseudomonadati</taxon>
        <taxon>Pseudomonadota</taxon>
        <taxon>Betaproteobacteria</taxon>
        <taxon>Burkholderiales</taxon>
        <taxon>Oxalobacteraceae</taxon>
        <taxon>Herbaspirillum</taxon>
    </lineage>
</organism>
<dbReference type="AlphaFoldDB" id="A0A6M3ZXI6"/>
<dbReference type="Proteomes" id="UP000501648">
    <property type="component" value="Chromosome"/>
</dbReference>
<dbReference type="RefSeq" id="WP_017452984.1">
    <property type="nucleotide sequence ID" value="NZ_CP008956.1"/>
</dbReference>
<proteinExistence type="predicted"/>
<protein>
    <submittedName>
        <fullName evidence="1">Uncharacterized protein</fullName>
    </submittedName>
</protein>
<gene>
    <name evidence="1" type="ORF">C798_18875</name>
</gene>
<reference evidence="1 2" key="1">
    <citation type="journal article" date="2012" name="J. Bacteriol.">
        <title>Genome sequence of the pathogenic Herbaspirillum seropedicae strain Os34, isolated from rice roots.</title>
        <authorList>
            <person name="Ye W."/>
            <person name="Ye S."/>
            <person name="Liu J."/>
            <person name="Chang S."/>
            <person name="Chen M."/>
            <person name="Zhu B."/>
            <person name="Guo L."/>
            <person name="An Q."/>
        </authorList>
    </citation>
    <scope>NUCLEOTIDE SEQUENCE [LARGE SCALE GENOMIC DNA]</scope>
    <source>
        <strain evidence="1 2">Os34</strain>
    </source>
</reference>
<evidence type="ECO:0000313" key="2">
    <source>
        <dbReference type="Proteomes" id="UP000501648"/>
    </source>
</evidence>
<accession>A0A6M3ZXI6</accession>
<sequence>MRRALDWLVVDALGQVAGVDPRWLPCPSRTGVVVELGVAANDDSVRLKGLPVEGEWCGSREFRGP</sequence>
<evidence type="ECO:0000313" key="1">
    <source>
        <dbReference type="EMBL" id="QJQ02222.1"/>
    </source>
</evidence>
<name>A0A6M3ZXI6_9BURK</name>